<reference evidence="2 3" key="1">
    <citation type="journal article" date="2015" name="Genome Biol.">
        <title>Comparative genomics of Steinernema reveals deeply conserved gene regulatory networks.</title>
        <authorList>
            <person name="Dillman A.R."/>
            <person name="Macchietto M."/>
            <person name="Porter C.F."/>
            <person name="Rogers A."/>
            <person name="Williams B."/>
            <person name="Antoshechkin I."/>
            <person name="Lee M.M."/>
            <person name="Goodwin Z."/>
            <person name="Lu X."/>
            <person name="Lewis E.E."/>
            <person name="Goodrich-Blair H."/>
            <person name="Stock S.P."/>
            <person name="Adams B.J."/>
            <person name="Sternberg P.W."/>
            <person name="Mortazavi A."/>
        </authorList>
    </citation>
    <scope>NUCLEOTIDE SEQUENCE [LARGE SCALE GENOMIC DNA]</scope>
    <source>
        <strain evidence="2 3">ALL</strain>
    </source>
</reference>
<protein>
    <recommendedName>
        <fullName evidence="4">Nuclear coactivator domain-containing protein</fullName>
    </recommendedName>
</protein>
<reference evidence="2 3" key="2">
    <citation type="journal article" date="2019" name="G3 (Bethesda)">
        <title>Hybrid Assembly of the Genome of the Entomopathogenic Nematode Steinernema carpocapsae Identifies the X-Chromosome.</title>
        <authorList>
            <person name="Serra L."/>
            <person name="Macchietto M."/>
            <person name="Macias-Munoz A."/>
            <person name="McGill C.J."/>
            <person name="Rodriguez I.M."/>
            <person name="Rodriguez B."/>
            <person name="Murad R."/>
            <person name="Mortazavi A."/>
        </authorList>
    </citation>
    <scope>NUCLEOTIDE SEQUENCE [LARGE SCALE GENOMIC DNA]</scope>
    <source>
        <strain evidence="2 3">ALL</strain>
    </source>
</reference>
<evidence type="ECO:0000313" key="3">
    <source>
        <dbReference type="Proteomes" id="UP000298663"/>
    </source>
</evidence>
<dbReference type="GO" id="GO:0009725">
    <property type="term" value="P:response to hormone"/>
    <property type="evidence" value="ECO:0007669"/>
    <property type="project" value="TreeGrafter"/>
</dbReference>
<dbReference type="PANTHER" id="PTHR17085">
    <property type="entry name" value="NUCLEAR RECEPTOR COACTIVATOR 4"/>
    <property type="match status" value="1"/>
</dbReference>
<dbReference type="STRING" id="34508.A0A4U8UYV2"/>
<sequence length="491" mass="55629">MSFYEHSPTKSTLEHGLRQKLAMMENTSARLSSIRAQLRTNSDQVRKDIGNSVSQYLACIRNREQELIGELEAIVLQKERKLSEQQEQLNLAIGACQQGLECIVRSNKNDGMNMHEMLIRMNAIDLSARETPQVVFEADHSNIRKAITDFGRVRLDHQYRVMESLPNDIEEYDDGDTLAHKSVMAMTHTRVPAANAGKGGSGYSADHLRHWLGHLHIKSPDLYDDFEVIRNRTTSMGSSIEILPKPDIETDIFLSHFNELKKRPIDFWLKQESVVEPPTTTTTTTTTTAEVSIIARPLEQWLNSDKENQQRFGIKSPRSNDGSVMKGDDIKDEPANSKKRRLACANEEPASDKIEYDFGNVIRSIQKSDNSEWLMSTKESSSQSQCSSDHAPSIKNFYIKQTTSDDSFDVPTKQKRVWYPTAGKANKESSWSSGDMSQWLMKDPKAKTDVPINQMAQNVAVWESVIGWQKILEKIHASGENEWLLPSSRAL</sequence>
<dbReference type="Proteomes" id="UP000298663">
    <property type="component" value="Chromosome X"/>
</dbReference>
<dbReference type="EMBL" id="CM016762">
    <property type="protein sequence ID" value="TMS38691.1"/>
    <property type="molecule type" value="Genomic_DNA"/>
</dbReference>
<comment type="caution">
    <text evidence="2">The sequence shown here is derived from an EMBL/GenBank/DDBJ whole genome shotgun (WGS) entry which is preliminary data.</text>
</comment>
<keyword evidence="3" id="KW-1185">Reference proteome</keyword>
<dbReference type="OrthoDB" id="6334544at2759"/>
<dbReference type="PANTHER" id="PTHR17085:SF3">
    <property type="entry name" value="NUCLEAR RECEPTOR COACTIVATOR 4"/>
    <property type="match status" value="1"/>
</dbReference>
<organism evidence="2 3">
    <name type="scientific">Steinernema carpocapsae</name>
    <name type="common">Entomopathogenic nematode</name>
    <dbReference type="NCBI Taxonomy" id="34508"/>
    <lineage>
        <taxon>Eukaryota</taxon>
        <taxon>Metazoa</taxon>
        <taxon>Ecdysozoa</taxon>
        <taxon>Nematoda</taxon>
        <taxon>Chromadorea</taxon>
        <taxon>Rhabditida</taxon>
        <taxon>Tylenchina</taxon>
        <taxon>Panagrolaimomorpha</taxon>
        <taxon>Strongyloidoidea</taxon>
        <taxon>Steinernematidae</taxon>
        <taxon>Steinernema</taxon>
    </lineage>
</organism>
<evidence type="ECO:0000256" key="1">
    <source>
        <dbReference type="SAM" id="MobiDB-lite"/>
    </source>
</evidence>
<dbReference type="GO" id="GO:0006879">
    <property type="term" value="P:intracellular iron ion homeostasis"/>
    <property type="evidence" value="ECO:0007669"/>
    <property type="project" value="InterPro"/>
</dbReference>
<evidence type="ECO:0000313" key="2">
    <source>
        <dbReference type="EMBL" id="TMS38691.1"/>
    </source>
</evidence>
<proteinExistence type="predicted"/>
<dbReference type="AlphaFoldDB" id="A0A4U8UYV2"/>
<dbReference type="GO" id="GO:0003713">
    <property type="term" value="F:transcription coactivator activity"/>
    <property type="evidence" value="ECO:0007669"/>
    <property type="project" value="InterPro"/>
</dbReference>
<gene>
    <name evidence="2" type="ORF">L596_005358</name>
</gene>
<name>A0A4U8UYV2_STECR</name>
<feature type="region of interest" description="Disordered" evidence="1">
    <location>
        <begin position="305"/>
        <end position="346"/>
    </location>
</feature>
<accession>A0A4U8UYV2</accession>
<evidence type="ECO:0008006" key="4">
    <source>
        <dbReference type="Google" id="ProtNLM"/>
    </source>
</evidence>
<feature type="compositionally biased region" description="Basic and acidic residues" evidence="1">
    <location>
        <begin position="326"/>
        <end position="336"/>
    </location>
</feature>
<dbReference type="InterPro" id="IPR039947">
    <property type="entry name" value="NCoA-4"/>
</dbReference>
<dbReference type="EMBL" id="AZBU02000001">
    <property type="protein sequence ID" value="TMS38691.1"/>
    <property type="molecule type" value="Genomic_DNA"/>
</dbReference>